<feature type="compositionally biased region" description="Low complexity" evidence="1">
    <location>
        <begin position="136"/>
        <end position="158"/>
    </location>
</feature>
<dbReference type="PANTHER" id="PTHR33287:SF11">
    <property type="entry name" value="OS03G0778400 PROTEIN"/>
    <property type="match status" value="1"/>
</dbReference>
<organism evidence="2 3">
    <name type="scientific">Colocasia esculenta</name>
    <name type="common">Wild taro</name>
    <name type="synonym">Arum esculentum</name>
    <dbReference type="NCBI Taxonomy" id="4460"/>
    <lineage>
        <taxon>Eukaryota</taxon>
        <taxon>Viridiplantae</taxon>
        <taxon>Streptophyta</taxon>
        <taxon>Embryophyta</taxon>
        <taxon>Tracheophyta</taxon>
        <taxon>Spermatophyta</taxon>
        <taxon>Magnoliopsida</taxon>
        <taxon>Liliopsida</taxon>
        <taxon>Araceae</taxon>
        <taxon>Aroideae</taxon>
        <taxon>Colocasieae</taxon>
        <taxon>Colocasia</taxon>
    </lineage>
</organism>
<sequence length="305" mass="32475">MVDSGLKIRGAGVLIRRGKSDGEEAGAEAGEREGECREGAQGEGVKPRELLLEHLHKPHGGRRGTTGGGVDRIEMRPKTPAPAPPRTSPALSAPPSPAPPLRTMPAPSPPPSPAPPGTTAPMAATPPTSTPPPTSSPSSAASTPSRPFSSVTVPSSRRPSPPLRRRASEAEDARLGIPSLLSLSPIASCRRSWVPCLLSLACSMAMVWVIRYKLDVEKHMEGLLEREAEDGRLLGKCLEELKGKGLEFDLLKEVDTLRRAKSLWIEARGGRGAAVRKWSVRDFPTMFFFAASCGALGLTRSILCH</sequence>
<gene>
    <name evidence="2" type="ORF">Taro_008947</name>
</gene>
<feature type="compositionally biased region" description="Pro residues" evidence="1">
    <location>
        <begin position="79"/>
        <end position="118"/>
    </location>
</feature>
<dbReference type="PANTHER" id="PTHR33287">
    <property type="entry name" value="OS03G0453550 PROTEIN"/>
    <property type="match status" value="1"/>
</dbReference>
<evidence type="ECO:0000313" key="2">
    <source>
        <dbReference type="EMBL" id="MQL76557.1"/>
    </source>
</evidence>
<dbReference type="EMBL" id="NMUH01000304">
    <property type="protein sequence ID" value="MQL76557.1"/>
    <property type="molecule type" value="Genomic_DNA"/>
</dbReference>
<feature type="region of interest" description="Disordered" evidence="1">
    <location>
        <begin position="1"/>
        <end position="171"/>
    </location>
</feature>
<protein>
    <submittedName>
        <fullName evidence="2">Uncharacterized protein</fullName>
    </submittedName>
</protein>
<dbReference type="AlphaFoldDB" id="A0A843U3E8"/>
<comment type="caution">
    <text evidence="2">The sequence shown here is derived from an EMBL/GenBank/DDBJ whole genome shotgun (WGS) entry which is preliminary data.</text>
</comment>
<reference evidence="2" key="1">
    <citation type="submission" date="2017-07" db="EMBL/GenBank/DDBJ databases">
        <title>Taro Niue Genome Assembly and Annotation.</title>
        <authorList>
            <person name="Atibalentja N."/>
            <person name="Keating K."/>
            <person name="Fields C.J."/>
        </authorList>
    </citation>
    <scope>NUCLEOTIDE SEQUENCE</scope>
    <source>
        <strain evidence="2">Niue_2</strain>
        <tissue evidence="2">Leaf</tissue>
    </source>
</reference>
<keyword evidence="3" id="KW-1185">Reference proteome</keyword>
<proteinExistence type="predicted"/>
<evidence type="ECO:0000256" key="1">
    <source>
        <dbReference type="SAM" id="MobiDB-lite"/>
    </source>
</evidence>
<feature type="compositionally biased region" description="Basic and acidic residues" evidence="1">
    <location>
        <begin position="29"/>
        <end position="55"/>
    </location>
</feature>
<evidence type="ECO:0000313" key="3">
    <source>
        <dbReference type="Proteomes" id="UP000652761"/>
    </source>
</evidence>
<dbReference type="OrthoDB" id="1888718at2759"/>
<accession>A0A843U3E8</accession>
<dbReference type="Proteomes" id="UP000652761">
    <property type="component" value="Unassembled WGS sequence"/>
</dbReference>
<name>A0A843U3E8_COLES</name>